<accession>A0A2I0UV89</accession>
<comment type="caution">
    <text evidence="1">The sequence shown here is derived from an EMBL/GenBank/DDBJ whole genome shotgun (WGS) entry which is preliminary data.</text>
</comment>
<evidence type="ECO:0000313" key="2">
    <source>
        <dbReference type="Proteomes" id="UP000234956"/>
    </source>
</evidence>
<name>A0A2I0UV89_9BACI</name>
<dbReference type="CDD" id="cd11532">
    <property type="entry name" value="NTP-PPase_COG4997"/>
    <property type="match status" value="1"/>
</dbReference>
<reference evidence="1 2" key="1">
    <citation type="submission" date="2017-10" db="EMBL/GenBank/DDBJ databases">
        <title>Draft genome of Lysinibacillus fusiformis strain Juneja, a laboratory-derived pathogen of Drosophila melanogaster.</title>
        <authorList>
            <person name="Smith B.R."/>
            <person name="Unckless R.L."/>
        </authorList>
    </citation>
    <scope>NUCLEOTIDE SEQUENCE [LARGE SCALE GENOMIC DNA]</scope>
    <source>
        <strain evidence="1 2">Juneja</strain>
    </source>
</reference>
<dbReference type="AlphaFoldDB" id="A0A2I0UV89"/>
<dbReference type="RefSeq" id="WP_036122750.1">
    <property type="nucleotide sequence ID" value="NZ_PDFK01000010.1"/>
</dbReference>
<dbReference type="Proteomes" id="UP000234956">
    <property type="component" value="Unassembled WGS sequence"/>
</dbReference>
<gene>
    <name evidence="1" type="ORF">CRI88_20580</name>
</gene>
<proteinExistence type="predicted"/>
<sequence length="108" mass="12332">MPVYNKLVRDKILDIIQAKGLSYHARALESNELLNAIKAKMIEEASEFHDAKDRQANMEELADILELIHAAIRVLGVSYEELDATREYKKIIRGGFENGVYLIDVEDQ</sequence>
<keyword evidence="1" id="KW-0378">Hydrolase</keyword>
<dbReference type="EMBL" id="PDFK01000010">
    <property type="protein sequence ID" value="PKU49985.1"/>
    <property type="molecule type" value="Genomic_DNA"/>
</dbReference>
<dbReference type="InterPro" id="IPR021130">
    <property type="entry name" value="PRib-ATP_PPHydrolase-like"/>
</dbReference>
<protein>
    <submittedName>
        <fullName evidence="1">Phosphoribosyl-ATP pyrophosphohydrolase</fullName>
    </submittedName>
</protein>
<dbReference type="InterPro" id="IPR038735">
    <property type="entry name" value="MSMEG_1276-like_NTP-PPase_dom"/>
</dbReference>
<dbReference type="SUPFAM" id="SSF101386">
    <property type="entry name" value="all-alpha NTP pyrophosphatases"/>
    <property type="match status" value="1"/>
</dbReference>
<organism evidence="1 2">
    <name type="scientific">Lysinibacillus fusiformis</name>
    <dbReference type="NCBI Taxonomy" id="28031"/>
    <lineage>
        <taxon>Bacteria</taxon>
        <taxon>Bacillati</taxon>
        <taxon>Bacillota</taxon>
        <taxon>Bacilli</taxon>
        <taxon>Bacillales</taxon>
        <taxon>Bacillaceae</taxon>
        <taxon>Lysinibacillus</taxon>
    </lineage>
</organism>
<dbReference type="GO" id="GO:0016787">
    <property type="term" value="F:hydrolase activity"/>
    <property type="evidence" value="ECO:0007669"/>
    <property type="project" value="UniProtKB-KW"/>
</dbReference>
<dbReference type="Pfam" id="PF01503">
    <property type="entry name" value="PRA-PH"/>
    <property type="match status" value="1"/>
</dbReference>
<evidence type="ECO:0000313" key="1">
    <source>
        <dbReference type="EMBL" id="PKU49985.1"/>
    </source>
</evidence>